<feature type="compositionally biased region" description="Polar residues" evidence="1">
    <location>
        <begin position="78"/>
        <end position="104"/>
    </location>
</feature>
<name>A0A8S1AXI9_ARCPL</name>
<comment type="caution">
    <text evidence="3">The sequence shown here is derived from an EMBL/GenBank/DDBJ whole genome shotgun (WGS) entry which is preliminary data.</text>
</comment>
<dbReference type="OrthoDB" id="2434756at2759"/>
<feature type="compositionally biased region" description="Low complexity" evidence="1">
    <location>
        <begin position="120"/>
        <end position="131"/>
    </location>
</feature>
<dbReference type="EMBL" id="CADEBC010000540">
    <property type="protein sequence ID" value="CAB3249747.1"/>
    <property type="molecule type" value="Genomic_DNA"/>
</dbReference>
<dbReference type="AlphaFoldDB" id="A0A8S1AXI9"/>
<evidence type="ECO:0000256" key="1">
    <source>
        <dbReference type="SAM" id="MobiDB-lite"/>
    </source>
</evidence>
<dbReference type="Proteomes" id="UP000494256">
    <property type="component" value="Unassembled WGS sequence"/>
</dbReference>
<proteinExistence type="predicted"/>
<dbReference type="Proteomes" id="UP000494106">
    <property type="component" value="Unassembled WGS sequence"/>
</dbReference>
<organism evidence="3 4">
    <name type="scientific">Arctia plantaginis</name>
    <name type="common">Wood tiger moth</name>
    <name type="synonym">Phalaena plantaginis</name>
    <dbReference type="NCBI Taxonomy" id="874455"/>
    <lineage>
        <taxon>Eukaryota</taxon>
        <taxon>Metazoa</taxon>
        <taxon>Ecdysozoa</taxon>
        <taxon>Arthropoda</taxon>
        <taxon>Hexapoda</taxon>
        <taxon>Insecta</taxon>
        <taxon>Pterygota</taxon>
        <taxon>Neoptera</taxon>
        <taxon>Endopterygota</taxon>
        <taxon>Lepidoptera</taxon>
        <taxon>Glossata</taxon>
        <taxon>Ditrysia</taxon>
        <taxon>Noctuoidea</taxon>
        <taxon>Erebidae</taxon>
        <taxon>Arctiinae</taxon>
        <taxon>Arctia</taxon>
    </lineage>
</organism>
<accession>A0A8S1AXI9</accession>
<evidence type="ECO:0000313" key="5">
    <source>
        <dbReference type="Proteomes" id="UP000494256"/>
    </source>
</evidence>
<reference evidence="4 5" key="1">
    <citation type="submission" date="2020-04" db="EMBL/GenBank/DDBJ databases">
        <authorList>
            <person name="Wallbank WR R."/>
            <person name="Pardo Diaz C."/>
            <person name="Kozak K."/>
            <person name="Martin S."/>
            <person name="Jiggins C."/>
            <person name="Moest M."/>
            <person name="Warren A I."/>
            <person name="Byers J.R.P. K."/>
            <person name="Montejo-Kovacevich G."/>
            <person name="Yen C E."/>
        </authorList>
    </citation>
    <scope>NUCLEOTIDE SEQUENCE [LARGE SCALE GENOMIC DNA]</scope>
</reference>
<feature type="region of interest" description="Disordered" evidence="1">
    <location>
        <begin position="14"/>
        <end position="48"/>
    </location>
</feature>
<sequence>MKVGIHAAGACEGSLGAASLGANRDAPVPRMTSSVRSDERPLATQGDMLNSIKFERRFREAMLSERPVFEKNWKPGVNNVSSRTSKVNTNLNMKTDNVNKPQATSPNPVSSSRDDRSRTRSFFSPSRPMSPKGRRNTQTSSY</sequence>
<gene>
    <name evidence="3" type="ORF">APLA_LOCUS12237</name>
    <name evidence="2" type="ORF">APLA_LOCUS4288</name>
</gene>
<protein>
    <submittedName>
        <fullName evidence="3">Uncharacterized protein</fullName>
    </submittedName>
</protein>
<evidence type="ECO:0000313" key="2">
    <source>
        <dbReference type="EMBL" id="CAB3229721.1"/>
    </source>
</evidence>
<evidence type="ECO:0000313" key="3">
    <source>
        <dbReference type="EMBL" id="CAB3249747.1"/>
    </source>
</evidence>
<keyword evidence="4" id="KW-1185">Reference proteome</keyword>
<evidence type="ECO:0000313" key="4">
    <source>
        <dbReference type="Proteomes" id="UP000494106"/>
    </source>
</evidence>
<feature type="region of interest" description="Disordered" evidence="1">
    <location>
        <begin position="76"/>
        <end position="142"/>
    </location>
</feature>
<dbReference type="EMBL" id="CADEBD010000286">
    <property type="protein sequence ID" value="CAB3229721.1"/>
    <property type="molecule type" value="Genomic_DNA"/>
</dbReference>